<organism evidence="1 2">
    <name type="scientific">Phytomonospora endophytica</name>
    <dbReference type="NCBI Taxonomy" id="714109"/>
    <lineage>
        <taxon>Bacteria</taxon>
        <taxon>Bacillati</taxon>
        <taxon>Actinomycetota</taxon>
        <taxon>Actinomycetes</taxon>
        <taxon>Micromonosporales</taxon>
        <taxon>Micromonosporaceae</taxon>
        <taxon>Phytomonospora</taxon>
    </lineage>
</organism>
<reference evidence="1 2" key="1">
    <citation type="submission" date="2020-08" db="EMBL/GenBank/DDBJ databases">
        <title>Genomic Encyclopedia of Type Strains, Phase IV (KMG-IV): sequencing the most valuable type-strain genomes for metagenomic binning, comparative biology and taxonomic classification.</title>
        <authorList>
            <person name="Goeker M."/>
        </authorList>
    </citation>
    <scope>NUCLEOTIDE SEQUENCE [LARGE SCALE GENOMIC DNA]</scope>
    <source>
        <strain evidence="1 2">YIM 65646</strain>
    </source>
</reference>
<dbReference type="EMBL" id="JACHGT010000011">
    <property type="protein sequence ID" value="MBB6037036.1"/>
    <property type="molecule type" value="Genomic_DNA"/>
</dbReference>
<comment type="caution">
    <text evidence="1">The sequence shown here is derived from an EMBL/GenBank/DDBJ whole genome shotgun (WGS) entry which is preliminary data.</text>
</comment>
<sequence length="86" mass="9082">MGMDEVRDGIRAAQDSAQAAVAALDGARSEIERARGPLMVALKGAMNPRATSVEVDLGQAVEGFDELMQILRDGAGKFDEYLGTVT</sequence>
<dbReference type="Proteomes" id="UP000548476">
    <property type="component" value="Unassembled WGS sequence"/>
</dbReference>
<dbReference type="RefSeq" id="WP_184789873.1">
    <property type="nucleotide sequence ID" value="NZ_BONT01000072.1"/>
</dbReference>
<evidence type="ECO:0000313" key="2">
    <source>
        <dbReference type="Proteomes" id="UP000548476"/>
    </source>
</evidence>
<proteinExistence type="predicted"/>
<evidence type="ECO:0000313" key="1">
    <source>
        <dbReference type="EMBL" id="MBB6037036.1"/>
    </source>
</evidence>
<accession>A0A841FLK0</accession>
<keyword evidence="2" id="KW-1185">Reference proteome</keyword>
<dbReference type="AlphaFoldDB" id="A0A841FLK0"/>
<gene>
    <name evidence="1" type="ORF">HNR73_004909</name>
</gene>
<protein>
    <submittedName>
        <fullName evidence="1">Uncharacterized protein</fullName>
    </submittedName>
</protein>
<name>A0A841FLK0_9ACTN</name>